<keyword evidence="2" id="KW-1185">Reference proteome</keyword>
<comment type="caution">
    <text evidence="1">The sequence shown here is derived from an EMBL/GenBank/DDBJ whole genome shotgun (WGS) entry which is preliminary data.</text>
</comment>
<protein>
    <submittedName>
        <fullName evidence="1">Uncharacterized protein</fullName>
    </submittedName>
</protein>
<dbReference type="AlphaFoldDB" id="A0A5B7CEX2"/>
<dbReference type="EMBL" id="VSRR010000013">
    <property type="protein sequence ID" value="MPC07957.1"/>
    <property type="molecule type" value="Genomic_DNA"/>
</dbReference>
<gene>
    <name evidence="1" type="ORF">E2C01_000526</name>
</gene>
<organism evidence="1 2">
    <name type="scientific">Portunus trituberculatus</name>
    <name type="common">Swimming crab</name>
    <name type="synonym">Neptunus trituberculatus</name>
    <dbReference type="NCBI Taxonomy" id="210409"/>
    <lineage>
        <taxon>Eukaryota</taxon>
        <taxon>Metazoa</taxon>
        <taxon>Ecdysozoa</taxon>
        <taxon>Arthropoda</taxon>
        <taxon>Crustacea</taxon>
        <taxon>Multicrustacea</taxon>
        <taxon>Malacostraca</taxon>
        <taxon>Eumalacostraca</taxon>
        <taxon>Eucarida</taxon>
        <taxon>Decapoda</taxon>
        <taxon>Pleocyemata</taxon>
        <taxon>Brachyura</taxon>
        <taxon>Eubrachyura</taxon>
        <taxon>Portunoidea</taxon>
        <taxon>Portunidae</taxon>
        <taxon>Portuninae</taxon>
        <taxon>Portunus</taxon>
    </lineage>
</organism>
<reference evidence="1 2" key="1">
    <citation type="submission" date="2019-05" db="EMBL/GenBank/DDBJ databases">
        <title>Another draft genome of Portunus trituberculatus and its Hox gene families provides insights of decapod evolution.</title>
        <authorList>
            <person name="Jeong J.-H."/>
            <person name="Song I."/>
            <person name="Kim S."/>
            <person name="Choi T."/>
            <person name="Kim D."/>
            <person name="Ryu S."/>
            <person name="Kim W."/>
        </authorList>
    </citation>
    <scope>NUCLEOTIDE SEQUENCE [LARGE SCALE GENOMIC DNA]</scope>
    <source>
        <tissue evidence="1">Muscle</tissue>
    </source>
</reference>
<name>A0A5B7CEX2_PORTR</name>
<proteinExistence type="predicted"/>
<dbReference type="Proteomes" id="UP000324222">
    <property type="component" value="Unassembled WGS sequence"/>
</dbReference>
<accession>A0A5B7CEX2</accession>
<evidence type="ECO:0000313" key="1">
    <source>
        <dbReference type="EMBL" id="MPC07957.1"/>
    </source>
</evidence>
<sequence>MSIVSGLAHHWLPTTCVPCHYLISALSARKGVPLICQLTPHVTLTLLHLMTYSVSSIKGLREDTVCVAVLHRYPSTEDIHL</sequence>
<evidence type="ECO:0000313" key="2">
    <source>
        <dbReference type="Proteomes" id="UP000324222"/>
    </source>
</evidence>